<dbReference type="InterPro" id="IPR011333">
    <property type="entry name" value="SKP1/BTB/POZ_sf"/>
</dbReference>
<comment type="caution">
    <text evidence="1">The sequence shown here is derived from an EMBL/GenBank/DDBJ whole genome shotgun (WGS) entry which is preliminary data.</text>
</comment>
<protein>
    <recommendedName>
        <fullName evidence="3">BTB domain-containing protein</fullName>
    </recommendedName>
</protein>
<reference evidence="1" key="1">
    <citation type="submission" date="2021-06" db="EMBL/GenBank/DDBJ databases">
        <title>Parelaphostrongylus tenuis whole genome reference sequence.</title>
        <authorList>
            <person name="Garwood T.J."/>
            <person name="Larsen P.A."/>
            <person name="Fountain-Jones N.M."/>
            <person name="Garbe J.R."/>
            <person name="Macchietto M.G."/>
            <person name="Kania S.A."/>
            <person name="Gerhold R.W."/>
            <person name="Richards J.E."/>
            <person name="Wolf T.M."/>
        </authorList>
    </citation>
    <scope>NUCLEOTIDE SEQUENCE</scope>
    <source>
        <strain evidence="1">MNPRO001-30</strain>
        <tissue evidence="1">Meninges</tissue>
    </source>
</reference>
<sequence>MLHFIYSGALPELSVPALCCLYAAGEVYVMPSLCTAVLADFVRILSTQNIAFIYQFAIVHNTVFLLRRSEEFLLENFDVLANHTKIRDMINCHSNDYDVCRALSGRLSCLILSIFNE</sequence>
<name>A0AAD5MQ32_PARTN</name>
<dbReference type="Gene3D" id="3.30.710.10">
    <property type="entry name" value="Potassium Channel Kv1.1, Chain A"/>
    <property type="match status" value="1"/>
</dbReference>
<gene>
    <name evidence="1" type="ORF">KIN20_008176</name>
</gene>
<keyword evidence="2" id="KW-1185">Reference proteome</keyword>
<proteinExistence type="predicted"/>
<accession>A0AAD5MQ32</accession>
<evidence type="ECO:0000313" key="2">
    <source>
        <dbReference type="Proteomes" id="UP001196413"/>
    </source>
</evidence>
<organism evidence="1 2">
    <name type="scientific">Parelaphostrongylus tenuis</name>
    <name type="common">Meningeal worm</name>
    <dbReference type="NCBI Taxonomy" id="148309"/>
    <lineage>
        <taxon>Eukaryota</taxon>
        <taxon>Metazoa</taxon>
        <taxon>Ecdysozoa</taxon>
        <taxon>Nematoda</taxon>
        <taxon>Chromadorea</taxon>
        <taxon>Rhabditida</taxon>
        <taxon>Rhabditina</taxon>
        <taxon>Rhabditomorpha</taxon>
        <taxon>Strongyloidea</taxon>
        <taxon>Metastrongylidae</taxon>
        <taxon>Parelaphostrongylus</taxon>
    </lineage>
</organism>
<evidence type="ECO:0000313" key="1">
    <source>
        <dbReference type="EMBL" id="KAJ1351991.1"/>
    </source>
</evidence>
<dbReference type="AlphaFoldDB" id="A0AAD5MQ32"/>
<dbReference type="Proteomes" id="UP001196413">
    <property type="component" value="Unassembled WGS sequence"/>
</dbReference>
<evidence type="ECO:0008006" key="3">
    <source>
        <dbReference type="Google" id="ProtNLM"/>
    </source>
</evidence>
<dbReference type="EMBL" id="JAHQIW010001280">
    <property type="protein sequence ID" value="KAJ1351991.1"/>
    <property type="molecule type" value="Genomic_DNA"/>
</dbReference>